<evidence type="ECO:0000256" key="15">
    <source>
        <dbReference type="HAMAP-Rule" id="MF_01019"/>
    </source>
</evidence>
<dbReference type="SUPFAM" id="SSF101386">
    <property type="entry name" value="all-alpha NTP pyrophosphatases"/>
    <property type="match status" value="1"/>
</dbReference>
<dbReference type="HAMAP" id="MF_01020">
    <property type="entry name" value="HisE"/>
    <property type="match status" value="1"/>
</dbReference>
<comment type="subcellular location">
    <subcellularLocation>
        <location evidence="3 15">Cytoplasm</location>
    </subcellularLocation>
</comment>
<dbReference type="HAMAP" id="MF_01019">
    <property type="entry name" value="HisIE"/>
    <property type="match status" value="1"/>
</dbReference>
<evidence type="ECO:0000256" key="11">
    <source>
        <dbReference type="ARBA" id="ARBA00022801"/>
    </source>
</evidence>
<dbReference type="Pfam" id="PF01502">
    <property type="entry name" value="PRA-CH"/>
    <property type="match status" value="1"/>
</dbReference>
<evidence type="ECO:0000313" key="18">
    <source>
        <dbReference type="Proteomes" id="UP001501083"/>
    </source>
</evidence>
<dbReference type="Gene3D" id="3.10.20.810">
    <property type="entry name" value="Phosphoribosyl-AMP cyclohydrolase"/>
    <property type="match status" value="1"/>
</dbReference>
<dbReference type="InterPro" id="IPR021130">
    <property type="entry name" value="PRib-ATP_PPHydrolase-like"/>
</dbReference>
<evidence type="ECO:0000256" key="1">
    <source>
        <dbReference type="ARBA" id="ARBA00000024"/>
    </source>
</evidence>
<evidence type="ECO:0000256" key="8">
    <source>
        <dbReference type="ARBA" id="ARBA00022490"/>
    </source>
</evidence>
<dbReference type="InterPro" id="IPR002496">
    <property type="entry name" value="PRib_AMP_CycHydrolase_dom"/>
</dbReference>
<dbReference type="EMBL" id="BAABKY010000005">
    <property type="protein sequence ID" value="GAA5081558.1"/>
    <property type="molecule type" value="Genomic_DNA"/>
</dbReference>
<keyword evidence="9 15" id="KW-0028">Amino-acid biosynthesis</keyword>
<dbReference type="Gene3D" id="1.10.287.1080">
    <property type="entry name" value="MazG-like"/>
    <property type="match status" value="1"/>
</dbReference>
<evidence type="ECO:0000256" key="14">
    <source>
        <dbReference type="ARBA" id="ARBA00023268"/>
    </source>
</evidence>
<feature type="region of interest" description="Phosphoribosyl-AMP cyclohydrolase" evidence="15">
    <location>
        <begin position="1"/>
        <end position="117"/>
    </location>
</feature>
<dbReference type="NCBIfam" id="NF002747">
    <property type="entry name" value="PRK02759.1"/>
    <property type="match status" value="1"/>
</dbReference>
<dbReference type="InterPro" id="IPR008179">
    <property type="entry name" value="HisE"/>
</dbReference>
<dbReference type="SUPFAM" id="SSF141734">
    <property type="entry name" value="HisI-like"/>
    <property type="match status" value="1"/>
</dbReference>
<evidence type="ECO:0000256" key="12">
    <source>
        <dbReference type="ARBA" id="ARBA00022840"/>
    </source>
</evidence>
<evidence type="ECO:0000313" key="17">
    <source>
        <dbReference type="EMBL" id="GAA5081558.1"/>
    </source>
</evidence>
<evidence type="ECO:0000256" key="7">
    <source>
        <dbReference type="ARBA" id="ARBA00008299"/>
    </source>
</evidence>
<dbReference type="InterPro" id="IPR023019">
    <property type="entry name" value="His_synth_HisIE"/>
</dbReference>
<evidence type="ECO:0000256" key="3">
    <source>
        <dbReference type="ARBA" id="ARBA00004496"/>
    </source>
</evidence>
<comment type="pathway">
    <text evidence="4 15">Amino-acid biosynthesis; L-histidine biosynthesis; L-histidine from 5-phospho-alpha-D-ribose 1-diphosphate: step 3/9.</text>
</comment>
<comment type="similarity">
    <text evidence="7 15">In the N-terminal section; belongs to the PRA-CH family.</text>
</comment>
<keyword evidence="13 15" id="KW-0368">Histidine biosynthesis</keyword>
<dbReference type="EC" id="3.5.4.19" evidence="15"/>
<dbReference type="InterPro" id="IPR038019">
    <property type="entry name" value="PRib_AMP_CycHydrolase_sf"/>
</dbReference>
<evidence type="ECO:0000256" key="13">
    <source>
        <dbReference type="ARBA" id="ARBA00023102"/>
    </source>
</evidence>
<comment type="catalytic activity">
    <reaction evidence="2 15">
        <text>1-(5-phospho-beta-D-ribosyl)-ATP + H2O = 1-(5-phospho-beta-D-ribosyl)-5'-AMP + diphosphate + H(+)</text>
        <dbReference type="Rhea" id="RHEA:22828"/>
        <dbReference type="ChEBI" id="CHEBI:15377"/>
        <dbReference type="ChEBI" id="CHEBI:15378"/>
        <dbReference type="ChEBI" id="CHEBI:33019"/>
        <dbReference type="ChEBI" id="CHEBI:59457"/>
        <dbReference type="ChEBI" id="CHEBI:73183"/>
        <dbReference type="EC" id="3.6.1.31"/>
    </reaction>
</comment>
<dbReference type="PANTHER" id="PTHR42945:SF9">
    <property type="entry name" value="HISTIDINE BIOSYNTHESIS BIFUNCTIONAL PROTEIN HISIE"/>
    <property type="match status" value="1"/>
</dbReference>
<feature type="domain" description="Phosphoribosyl-AMP cyclohydrolase" evidence="16">
    <location>
        <begin position="35"/>
        <end position="107"/>
    </location>
</feature>
<evidence type="ECO:0000256" key="5">
    <source>
        <dbReference type="ARBA" id="ARBA00005204"/>
    </source>
</evidence>
<keyword evidence="8 15" id="KW-0963">Cytoplasm</keyword>
<comment type="similarity">
    <text evidence="6 15">In the C-terminal section; belongs to the PRA-PH family.</text>
</comment>
<comment type="catalytic activity">
    <reaction evidence="1 15">
        <text>1-(5-phospho-beta-D-ribosyl)-5'-AMP + H2O = 1-(5-phospho-beta-D-ribosyl)-5-[(5-phospho-beta-D-ribosylamino)methylideneamino]imidazole-4-carboxamide</text>
        <dbReference type="Rhea" id="RHEA:20049"/>
        <dbReference type="ChEBI" id="CHEBI:15377"/>
        <dbReference type="ChEBI" id="CHEBI:58435"/>
        <dbReference type="ChEBI" id="CHEBI:59457"/>
        <dbReference type="EC" id="3.5.4.19"/>
    </reaction>
</comment>
<sequence>MSIELPFVVDELAWDKQSGLLPAVVQDVDTMRVLMLGYMDRDALRATLDSGHVTFFSRSRQRLWTKGETSGHFLDLASIEADCDGDTLLVQARPHGPTCHLERDSCFGDAPARSASFLQELDALIATRDRERPAESYTTRLFEGGVRRIAQKVGEEGVETALAAVAQGDAELLGEAGDLVYHLLVLLRARGLCLADLEALLRERHGH</sequence>
<keyword evidence="12 15" id="KW-0067">ATP-binding</keyword>
<evidence type="ECO:0000259" key="16">
    <source>
        <dbReference type="Pfam" id="PF01502"/>
    </source>
</evidence>
<keyword evidence="14 15" id="KW-0511">Multifunctional enzyme</keyword>
<dbReference type="PANTHER" id="PTHR42945">
    <property type="entry name" value="HISTIDINE BIOSYNTHESIS BIFUNCTIONAL PROTEIN"/>
    <property type="match status" value="1"/>
</dbReference>
<dbReference type="EC" id="3.6.1.31" evidence="15"/>
<reference evidence="18" key="1">
    <citation type="journal article" date="2019" name="Int. J. Syst. Evol. Microbiol.">
        <title>The Global Catalogue of Microorganisms (GCM) 10K type strain sequencing project: providing services to taxonomists for standard genome sequencing and annotation.</title>
        <authorList>
            <consortium name="The Broad Institute Genomics Platform"/>
            <consortium name="The Broad Institute Genome Sequencing Center for Infectious Disease"/>
            <person name="Wu L."/>
            <person name="Ma J."/>
        </authorList>
    </citation>
    <scope>NUCLEOTIDE SEQUENCE [LARGE SCALE GENOMIC DNA]</scope>
    <source>
        <strain evidence="18">JCM 19212</strain>
    </source>
</reference>
<comment type="caution">
    <text evidence="17">The sequence shown here is derived from an EMBL/GenBank/DDBJ whole genome shotgun (WGS) entry which is preliminary data.</text>
</comment>
<evidence type="ECO:0000256" key="4">
    <source>
        <dbReference type="ARBA" id="ARBA00005169"/>
    </source>
</evidence>
<comment type="pathway">
    <text evidence="5 15">Amino-acid biosynthesis; L-histidine biosynthesis; L-histidine from 5-phospho-alpha-D-ribose 1-diphosphate: step 2/9.</text>
</comment>
<dbReference type="Pfam" id="PF01503">
    <property type="entry name" value="PRA-PH"/>
    <property type="match status" value="1"/>
</dbReference>
<evidence type="ECO:0000256" key="6">
    <source>
        <dbReference type="ARBA" id="ARBA00007731"/>
    </source>
</evidence>
<dbReference type="NCBIfam" id="NF000768">
    <property type="entry name" value="PRK00051.1"/>
    <property type="match status" value="1"/>
</dbReference>
<dbReference type="Proteomes" id="UP001501083">
    <property type="component" value="Unassembled WGS sequence"/>
</dbReference>
<evidence type="ECO:0000256" key="9">
    <source>
        <dbReference type="ARBA" id="ARBA00022605"/>
    </source>
</evidence>
<organism evidence="17 18">
    <name type="scientific">Lysobacter panacisoli</name>
    <dbReference type="NCBI Taxonomy" id="1255263"/>
    <lineage>
        <taxon>Bacteria</taxon>
        <taxon>Pseudomonadati</taxon>
        <taxon>Pseudomonadota</taxon>
        <taxon>Gammaproteobacteria</taxon>
        <taxon>Lysobacterales</taxon>
        <taxon>Lysobacteraceae</taxon>
        <taxon>Lysobacter</taxon>
    </lineage>
</organism>
<evidence type="ECO:0000256" key="10">
    <source>
        <dbReference type="ARBA" id="ARBA00022741"/>
    </source>
</evidence>
<feature type="region of interest" description="Phosphoribosyl-ATP pyrophosphohydrolase" evidence="15">
    <location>
        <begin position="118"/>
        <end position="207"/>
    </location>
</feature>
<dbReference type="RefSeq" id="WP_158987782.1">
    <property type="nucleotide sequence ID" value="NZ_BAABKY010000005.1"/>
</dbReference>
<accession>A0ABP9LQH2</accession>
<keyword evidence="10 15" id="KW-0547">Nucleotide-binding</keyword>
<evidence type="ECO:0000256" key="2">
    <source>
        <dbReference type="ARBA" id="ARBA00001460"/>
    </source>
</evidence>
<dbReference type="NCBIfam" id="TIGR03188">
    <property type="entry name" value="histidine_hisI"/>
    <property type="match status" value="1"/>
</dbReference>
<name>A0ABP9LQH2_9GAMM</name>
<dbReference type="CDD" id="cd11534">
    <property type="entry name" value="NTP-PPase_HisIE_like"/>
    <property type="match status" value="1"/>
</dbReference>
<protein>
    <recommendedName>
        <fullName evidence="15">Histidine biosynthesis bifunctional protein HisIE</fullName>
    </recommendedName>
    <domain>
        <recommendedName>
            <fullName evidence="15">Phosphoribosyl-AMP cyclohydrolase</fullName>
            <shortName evidence="15">PRA-CH</shortName>
            <ecNumber evidence="15">3.5.4.19</ecNumber>
        </recommendedName>
    </domain>
    <domain>
        <recommendedName>
            <fullName evidence="15">Phosphoribosyl-ATP pyrophosphatase</fullName>
            <shortName evidence="15">PRA-PH</shortName>
            <ecNumber evidence="15">3.6.1.31</ecNumber>
        </recommendedName>
    </domain>
</protein>
<keyword evidence="11 15" id="KW-0378">Hydrolase</keyword>
<gene>
    <name evidence="15 17" type="primary">hisIE</name>
    <name evidence="15" type="synonym">hisI</name>
    <name evidence="17" type="ORF">GCM10025759_32030</name>
</gene>
<proteinExistence type="inferred from homology"/>
<keyword evidence="18" id="KW-1185">Reference proteome</keyword>